<evidence type="ECO:0000256" key="1">
    <source>
        <dbReference type="ARBA" id="ARBA00022737"/>
    </source>
</evidence>
<dbReference type="SUPFAM" id="SSF50156">
    <property type="entry name" value="PDZ domain-like"/>
    <property type="match status" value="1"/>
</dbReference>
<name>A0A9N9M9S1_9CUCU</name>
<protein>
    <recommendedName>
        <fullName evidence="5">PH domain-containing protein</fullName>
    </recommendedName>
</protein>
<organism evidence="3 4">
    <name type="scientific">Ceutorhynchus assimilis</name>
    <name type="common">cabbage seed weevil</name>
    <dbReference type="NCBI Taxonomy" id="467358"/>
    <lineage>
        <taxon>Eukaryota</taxon>
        <taxon>Metazoa</taxon>
        <taxon>Ecdysozoa</taxon>
        <taxon>Arthropoda</taxon>
        <taxon>Hexapoda</taxon>
        <taxon>Insecta</taxon>
        <taxon>Pterygota</taxon>
        <taxon>Neoptera</taxon>
        <taxon>Endopterygota</taxon>
        <taxon>Coleoptera</taxon>
        <taxon>Polyphaga</taxon>
        <taxon>Cucujiformia</taxon>
        <taxon>Curculionidae</taxon>
        <taxon>Ceutorhynchinae</taxon>
        <taxon>Ceutorhynchus</taxon>
    </lineage>
</organism>
<evidence type="ECO:0008006" key="5">
    <source>
        <dbReference type="Google" id="ProtNLM"/>
    </source>
</evidence>
<keyword evidence="1" id="KW-0677">Repeat</keyword>
<dbReference type="InterPro" id="IPR011993">
    <property type="entry name" value="PH-like_dom_sf"/>
</dbReference>
<dbReference type="Gene3D" id="2.30.29.30">
    <property type="entry name" value="Pleckstrin-homology domain (PH domain)/Phosphotyrosine-binding domain (PTB)"/>
    <property type="match status" value="1"/>
</dbReference>
<dbReference type="PANTHER" id="PTHR12345:SF11">
    <property type="entry name" value="FI13065P"/>
    <property type="match status" value="1"/>
</dbReference>
<feature type="region of interest" description="Disordered" evidence="2">
    <location>
        <begin position="145"/>
        <end position="215"/>
    </location>
</feature>
<evidence type="ECO:0000256" key="2">
    <source>
        <dbReference type="SAM" id="MobiDB-lite"/>
    </source>
</evidence>
<proteinExistence type="predicted"/>
<dbReference type="OrthoDB" id="6126662at2759"/>
<dbReference type="AlphaFoldDB" id="A0A9N9M9S1"/>
<evidence type="ECO:0000313" key="4">
    <source>
        <dbReference type="Proteomes" id="UP001152799"/>
    </source>
</evidence>
<dbReference type="SUPFAM" id="SSF50729">
    <property type="entry name" value="PH domain-like"/>
    <property type="match status" value="1"/>
</dbReference>
<dbReference type="InterPro" id="IPR051230">
    <property type="entry name" value="APP-Binding"/>
</dbReference>
<dbReference type="InterPro" id="IPR036034">
    <property type="entry name" value="PDZ_sf"/>
</dbReference>
<dbReference type="GO" id="GO:0005886">
    <property type="term" value="C:plasma membrane"/>
    <property type="evidence" value="ECO:0007669"/>
    <property type="project" value="TreeGrafter"/>
</dbReference>
<sequence length="506" mass="57698">MAQQNPQPFETPMFREIHKNTWLKKISPSNPKKKREKLWVVFCVHDDTEAYLETYTDNKLAVFHKPEWFVSLNNVQHISPTICAQEQEYEFVLTLTSEVIRLAAPTWEQMLDWVEGLKSKLSELRILSPKENVYTKLPDRPIISLLPTRDPTSPLPPPPEVPTEALPGIERSNSEVTANRQRENSTYQRRRSESQSSAISRRANNINEPQSAEASSNQVFNFDPFNCALEATGSSSGNNVHYEHLFQPGPSNRNDEIRQIVRTEPSVTNRLLERSASCSPRILEAAPQPFKTLRQQQVLMLEKEMKHPTGVRVQLRKKDCISSIGFVDAFDAVWVCGWKQKEHPMLYNALHIGDCLVNIEGISVKSAADAYKILQSHYCGLYVNIIVKRVPHGKVFVIHKESEGQSLGIIQENNTAVIESVQTNSLAARHGLTSKTKSCDGTSFTNWVLTEINGRPLNLFFKKNQIRDRLNCVGRDISVLVQPLDLIKQLKKQMKSLRNYKDYILQ</sequence>
<gene>
    <name evidence="3" type="ORF">CEUTPL_LOCUS570</name>
</gene>
<keyword evidence="4" id="KW-1185">Reference proteome</keyword>
<dbReference type="PANTHER" id="PTHR12345">
    <property type="entry name" value="SYNTENIN RELATED"/>
    <property type="match status" value="1"/>
</dbReference>
<dbReference type="EMBL" id="OU892277">
    <property type="protein sequence ID" value="CAG9759829.1"/>
    <property type="molecule type" value="Genomic_DNA"/>
</dbReference>
<dbReference type="Proteomes" id="UP001152799">
    <property type="component" value="Chromosome 1"/>
</dbReference>
<reference evidence="3" key="1">
    <citation type="submission" date="2022-01" db="EMBL/GenBank/DDBJ databases">
        <authorList>
            <person name="King R."/>
        </authorList>
    </citation>
    <scope>NUCLEOTIDE SEQUENCE</scope>
</reference>
<accession>A0A9N9M9S1</accession>
<dbReference type="GO" id="GO:0005737">
    <property type="term" value="C:cytoplasm"/>
    <property type="evidence" value="ECO:0007669"/>
    <property type="project" value="TreeGrafter"/>
</dbReference>
<evidence type="ECO:0000313" key="3">
    <source>
        <dbReference type="EMBL" id="CAG9759829.1"/>
    </source>
</evidence>
<feature type="compositionally biased region" description="Polar residues" evidence="2">
    <location>
        <begin position="174"/>
        <end position="187"/>
    </location>
</feature>
<feature type="compositionally biased region" description="Polar residues" evidence="2">
    <location>
        <begin position="194"/>
        <end position="215"/>
    </location>
</feature>